<keyword evidence="4" id="KW-1185">Reference proteome</keyword>
<evidence type="ECO:0000313" key="3">
    <source>
        <dbReference type="EMBL" id="QID18966.1"/>
    </source>
</evidence>
<dbReference type="RefSeq" id="WP_173767133.1">
    <property type="nucleotide sequence ID" value="NZ_CP048836.1"/>
</dbReference>
<organism evidence="3 4">
    <name type="scientific">Nitrogeniibacter mangrovi</name>
    <dbReference type="NCBI Taxonomy" id="2016596"/>
    <lineage>
        <taxon>Bacteria</taxon>
        <taxon>Pseudomonadati</taxon>
        <taxon>Pseudomonadota</taxon>
        <taxon>Betaproteobacteria</taxon>
        <taxon>Rhodocyclales</taxon>
        <taxon>Zoogloeaceae</taxon>
        <taxon>Nitrogeniibacter</taxon>
    </lineage>
</organism>
<feature type="transmembrane region" description="Helical" evidence="2">
    <location>
        <begin position="88"/>
        <end position="109"/>
    </location>
</feature>
<evidence type="ECO:0000256" key="1">
    <source>
        <dbReference type="SAM" id="MobiDB-lite"/>
    </source>
</evidence>
<reference evidence="3 4" key="1">
    <citation type="submission" date="2020-02" db="EMBL/GenBank/DDBJ databases">
        <title>Nitrogenibacter mangrovi gen. nov., sp. nov. isolated from mangrove sediment, a denitrifying betaproteobacterium.</title>
        <authorList>
            <person name="Liao H."/>
            <person name="Tian Y."/>
        </authorList>
    </citation>
    <scope>NUCLEOTIDE SEQUENCE [LARGE SCALE GENOMIC DNA]</scope>
    <source>
        <strain evidence="3 4">M9-3-2</strain>
    </source>
</reference>
<dbReference type="AlphaFoldDB" id="A0A6C1B5G9"/>
<dbReference type="EMBL" id="CP048836">
    <property type="protein sequence ID" value="QID18966.1"/>
    <property type="molecule type" value="Genomic_DNA"/>
</dbReference>
<evidence type="ECO:0000313" key="4">
    <source>
        <dbReference type="Proteomes" id="UP000501991"/>
    </source>
</evidence>
<dbReference type="Proteomes" id="UP000501991">
    <property type="component" value="Chromosome"/>
</dbReference>
<keyword evidence="2" id="KW-1133">Transmembrane helix</keyword>
<dbReference type="KEGG" id="azq:G3580_15860"/>
<keyword evidence="2" id="KW-0472">Membrane</keyword>
<accession>A0A6C1B5G9</accession>
<dbReference type="SUPFAM" id="SSF46565">
    <property type="entry name" value="Chaperone J-domain"/>
    <property type="match status" value="1"/>
</dbReference>
<feature type="compositionally biased region" description="Basic and acidic residues" evidence="1">
    <location>
        <begin position="162"/>
        <end position="214"/>
    </location>
</feature>
<dbReference type="InterPro" id="IPR036869">
    <property type="entry name" value="J_dom_sf"/>
</dbReference>
<sequence>MNKTRTLYDVLQVTPNAAPQIMRAAFEHLSAHHELAGDPAAARLVRDAYATLSRPEARAAYDRKLAELAAETTPVPSAATPAAPGLPLWARVAALVLAVGVGYGVATMWHQRELARMILDHQAQLVERQAQIQALRMERLAERDDQRAERSAARQATYQEQAEARRRERELNATLNRLDRQADSQRREQAREEQAREREARRRLEQERRERAAADARNAALAQQRLAAEKQELNQLYKDNYPRYR</sequence>
<evidence type="ECO:0008006" key="5">
    <source>
        <dbReference type="Google" id="ProtNLM"/>
    </source>
</evidence>
<keyword evidence="2" id="KW-0812">Transmembrane</keyword>
<protein>
    <recommendedName>
        <fullName evidence="5">J domain-containing protein</fullName>
    </recommendedName>
</protein>
<feature type="region of interest" description="Disordered" evidence="1">
    <location>
        <begin position="141"/>
        <end position="218"/>
    </location>
</feature>
<dbReference type="Gene3D" id="1.10.287.110">
    <property type="entry name" value="DnaJ domain"/>
    <property type="match status" value="1"/>
</dbReference>
<evidence type="ECO:0000256" key="2">
    <source>
        <dbReference type="SAM" id="Phobius"/>
    </source>
</evidence>
<proteinExistence type="predicted"/>
<feature type="compositionally biased region" description="Basic and acidic residues" evidence="1">
    <location>
        <begin position="141"/>
        <end position="152"/>
    </location>
</feature>
<gene>
    <name evidence="3" type="ORF">G3580_15860</name>
</gene>
<name>A0A6C1B5G9_9RHOO</name>